<dbReference type="InterPro" id="IPR018982">
    <property type="entry name" value="RQC_domain"/>
</dbReference>
<dbReference type="SUPFAM" id="SSF56112">
    <property type="entry name" value="Protein kinase-like (PK-like)"/>
    <property type="match status" value="1"/>
</dbReference>
<organism evidence="22 23">
    <name type="scientific">Senna tora</name>
    <dbReference type="NCBI Taxonomy" id="362788"/>
    <lineage>
        <taxon>Eukaryota</taxon>
        <taxon>Viridiplantae</taxon>
        <taxon>Streptophyta</taxon>
        <taxon>Embryophyta</taxon>
        <taxon>Tracheophyta</taxon>
        <taxon>Spermatophyta</taxon>
        <taxon>Magnoliopsida</taxon>
        <taxon>eudicotyledons</taxon>
        <taxon>Gunneridae</taxon>
        <taxon>Pentapetalae</taxon>
        <taxon>rosids</taxon>
        <taxon>fabids</taxon>
        <taxon>Fabales</taxon>
        <taxon>Fabaceae</taxon>
        <taxon>Caesalpinioideae</taxon>
        <taxon>Cassia clade</taxon>
        <taxon>Senna</taxon>
    </lineage>
</organism>
<dbReference type="PROSITE" id="PS51194">
    <property type="entry name" value="HELICASE_CTER"/>
    <property type="match status" value="1"/>
</dbReference>
<dbReference type="NCBIfam" id="TIGR00614">
    <property type="entry name" value="recQ_fam"/>
    <property type="match status" value="1"/>
</dbReference>
<dbReference type="GO" id="GO:0004674">
    <property type="term" value="F:protein serine/threonine kinase activity"/>
    <property type="evidence" value="ECO:0007669"/>
    <property type="project" value="UniProtKB-KW"/>
</dbReference>
<comment type="catalytic activity">
    <reaction evidence="14">
        <text>L-seryl-[protein] + ATP = O-phospho-L-seryl-[protein] + ADP + H(+)</text>
        <dbReference type="Rhea" id="RHEA:17989"/>
        <dbReference type="Rhea" id="RHEA-COMP:9863"/>
        <dbReference type="Rhea" id="RHEA-COMP:11604"/>
        <dbReference type="ChEBI" id="CHEBI:15378"/>
        <dbReference type="ChEBI" id="CHEBI:29999"/>
        <dbReference type="ChEBI" id="CHEBI:30616"/>
        <dbReference type="ChEBI" id="CHEBI:83421"/>
        <dbReference type="ChEBI" id="CHEBI:456216"/>
        <dbReference type="EC" id="2.7.11.1"/>
    </reaction>
</comment>
<dbReference type="InterPro" id="IPR017441">
    <property type="entry name" value="Protein_kinase_ATP_BS"/>
</dbReference>
<comment type="similarity">
    <text evidence="1">Belongs to the helicase family. RecQ subfamily.</text>
</comment>
<comment type="caution">
    <text evidence="22">The sequence shown here is derived from an EMBL/GenBank/DDBJ whole genome shotgun (WGS) entry which is preliminary data.</text>
</comment>
<evidence type="ECO:0000256" key="3">
    <source>
        <dbReference type="ARBA" id="ARBA00022679"/>
    </source>
</evidence>
<dbReference type="GO" id="GO:0006970">
    <property type="term" value="P:response to osmotic stress"/>
    <property type="evidence" value="ECO:0007669"/>
    <property type="project" value="UniProtKB-ARBA"/>
</dbReference>
<keyword evidence="23" id="KW-1185">Reference proteome</keyword>
<dbReference type="InterPro" id="IPR032284">
    <property type="entry name" value="RecQ_Zn-bd"/>
</dbReference>
<evidence type="ECO:0000259" key="19">
    <source>
        <dbReference type="PROSITE" id="PS50967"/>
    </source>
</evidence>
<dbReference type="OrthoDB" id="10261556at2759"/>
<evidence type="ECO:0000256" key="14">
    <source>
        <dbReference type="ARBA" id="ARBA00048679"/>
    </source>
</evidence>
<comment type="catalytic activity">
    <reaction evidence="12">
        <text>Couples ATP hydrolysis with the unwinding of duplex DNA by translocating in the 3'-5' direction.</text>
        <dbReference type="EC" id="5.6.2.4"/>
    </reaction>
</comment>
<dbReference type="SMART" id="SM00490">
    <property type="entry name" value="HELICc"/>
    <property type="match status" value="1"/>
</dbReference>
<evidence type="ECO:0000256" key="6">
    <source>
        <dbReference type="ARBA" id="ARBA00022801"/>
    </source>
</evidence>
<dbReference type="Gene3D" id="1.10.510.10">
    <property type="entry name" value="Transferase(Phosphotransferase) domain 1"/>
    <property type="match status" value="1"/>
</dbReference>
<dbReference type="InterPro" id="IPR011009">
    <property type="entry name" value="Kinase-like_dom_sf"/>
</dbReference>
<dbReference type="InterPro" id="IPR002464">
    <property type="entry name" value="DNA/RNA_helicase_DEAH_CS"/>
</dbReference>
<evidence type="ECO:0000256" key="16">
    <source>
        <dbReference type="SAM" id="MobiDB-lite"/>
    </source>
</evidence>
<dbReference type="GO" id="GO:0006260">
    <property type="term" value="P:DNA replication"/>
    <property type="evidence" value="ECO:0007669"/>
    <property type="project" value="InterPro"/>
</dbReference>
<dbReference type="PROSITE" id="PS00690">
    <property type="entry name" value="DEAH_ATP_HELICASE"/>
    <property type="match status" value="1"/>
</dbReference>
<keyword evidence="8 15" id="KW-0067">ATP-binding</keyword>
<dbReference type="EMBL" id="JAAIUW010000002">
    <property type="protein sequence ID" value="KAF7842741.1"/>
    <property type="molecule type" value="Genomic_DNA"/>
</dbReference>
<comment type="catalytic activity">
    <reaction evidence="13">
        <text>L-threonyl-[protein] + ATP = O-phospho-L-threonyl-[protein] + ADP + H(+)</text>
        <dbReference type="Rhea" id="RHEA:46608"/>
        <dbReference type="Rhea" id="RHEA-COMP:11060"/>
        <dbReference type="Rhea" id="RHEA-COMP:11605"/>
        <dbReference type="ChEBI" id="CHEBI:15378"/>
        <dbReference type="ChEBI" id="CHEBI:30013"/>
        <dbReference type="ChEBI" id="CHEBI:30616"/>
        <dbReference type="ChEBI" id="CHEBI:61977"/>
        <dbReference type="ChEBI" id="CHEBI:456216"/>
        <dbReference type="EC" id="2.7.11.1"/>
    </reaction>
</comment>
<feature type="domain" description="Helicase C-terminal" evidence="21">
    <location>
        <begin position="948"/>
        <end position="1127"/>
    </location>
</feature>
<dbReference type="GO" id="GO:0005634">
    <property type="term" value="C:nucleus"/>
    <property type="evidence" value="ECO:0007669"/>
    <property type="project" value="TreeGrafter"/>
</dbReference>
<evidence type="ECO:0000259" key="17">
    <source>
        <dbReference type="PROSITE" id="PS50011"/>
    </source>
</evidence>
<evidence type="ECO:0000313" key="23">
    <source>
        <dbReference type="Proteomes" id="UP000634136"/>
    </source>
</evidence>
<dbReference type="InterPro" id="IPR008271">
    <property type="entry name" value="Ser/Thr_kinase_AS"/>
</dbReference>
<dbReference type="SMART" id="SM00487">
    <property type="entry name" value="DEXDc"/>
    <property type="match status" value="1"/>
</dbReference>
<feature type="binding site" evidence="15">
    <location>
        <position position="33"/>
    </location>
    <ligand>
        <name>ATP</name>
        <dbReference type="ChEBI" id="CHEBI:30616"/>
    </ligand>
</feature>
<evidence type="ECO:0000256" key="2">
    <source>
        <dbReference type="ARBA" id="ARBA00022527"/>
    </source>
</evidence>
<name>A0A835CH06_9FABA</name>
<evidence type="ECO:0000256" key="8">
    <source>
        <dbReference type="ARBA" id="ARBA00022840"/>
    </source>
</evidence>
<dbReference type="PROSITE" id="PS00108">
    <property type="entry name" value="PROTEIN_KINASE_ST"/>
    <property type="match status" value="1"/>
</dbReference>
<dbReference type="InterPro" id="IPR044876">
    <property type="entry name" value="HRDC_dom_sf"/>
</dbReference>
<evidence type="ECO:0000256" key="5">
    <source>
        <dbReference type="ARBA" id="ARBA00022777"/>
    </source>
</evidence>
<evidence type="ECO:0000259" key="20">
    <source>
        <dbReference type="PROSITE" id="PS51192"/>
    </source>
</evidence>
<evidence type="ECO:0000256" key="11">
    <source>
        <dbReference type="ARBA" id="ARBA00023242"/>
    </source>
</evidence>
<dbReference type="InterPro" id="IPR011545">
    <property type="entry name" value="DEAD/DEAH_box_helicase_dom"/>
</dbReference>
<dbReference type="InterPro" id="IPR010997">
    <property type="entry name" value="HRDC-like_sf"/>
</dbReference>
<feature type="domain" description="Protein kinase" evidence="17">
    <location>
        <begin position="4"/>
        <end position="251"/>
    </location>
</feature>
<dbReference type="InterPro" id="IPR014001">
    <property type="entry name" value="Helicase_ATP-bd"/>
</dbReference>
<dbReference type="FunFam" id="3.40.50.300:FF:000296">
    <property type="entry name" value="ATP-dependent DNA helicase RecQ"/>
    <property type="match status" value="1"/>
</dbReference>
<evidence type="ECO:0000256" key="12">
    <source>
        <dbReference type="ARBA" id="ARBA00034617"/>
    </source>
</evidence>
<dbReference type="PROSITE" id="PS00107">
    <property type="entry name" value="PROTEIN_KINASE_ATP"/>
    <property type="match status" value="1"/>
</dbReference>
<dbReference type="GO" id="GO:0043138">
    <property type="term" value="F:3'-5' DNA helicase activity"/>
    <property type="evidence" value="ECO:0007669"/>
    <property type="project" value="UniProtKB-EC"/>
</dbReference>
<evidence type="ECO:0000259" key="18">
    <source>
        <dbReference type="PROSITE" id="PS50206"/>
    </source>
</evidence>
<evidence type="ECO:0000256" key="1">
    <source>
        <dbReference type="ARBA" id="ARBA00005446"/>
    </source>
</evidence>
<dbReference type="GO" id="GO:0005694">
    <property type="term" value="C:chromosome"/>
    <property type="evidence" value="ECO:0007669"/>
    <property type="project" value="TreeGrafter"/>
</dbReference>
<evidence type="ECO:0000259" key="21">
    <source>
        <dbReference type="PROSITE" id="PS51194"/>
    </source>
</evidence>
<dbReference type="SUPFAM" id="SSF47819">
    <property type="entry name" value="HRDC-like"/>
    <property type="match status" value="1"/>
</dbReference>
<keyword evidence="10" id="KW-0413">Isomerase</keyword>
<dbReference type="FunFam" id="3.30.200.20:FF:000045">
    <property type="entry name" value="Serine/threonine-protein kinase SRK2E"/>
    <property type="match status" value="1"/>
</dbReference>
<evidence type="ECO:0000256" key="7">
    <source>
        <dbReference type="ARBA" id="ARBA00022806"/>
    </source>
</evidence>
<feature type="region of interest" description="Disordered" evidence="16">
    <location>
        <begin position="1423"/>
        <end position="1463"/>
    </location>
</feature>
<dbReference type="GO" id="GO:0000724">
    <property type="term" value="P:double-strand break repair via homologous recombination"/>
    <property type="evidence" value="ECO:0007669"/>
    <property type="project" value="TreeGrafter"/>
</dbReference>
<gene>
    <name evidence="22" type="ORF">G2W53_005039</name>
</gene>
<dbReference type="InterPro" id="IPR004589">
    <property type="entry name" value="DNA_helicase_ATP-dep_RecQ"/>
</dbReference>
<dbReference type="SUPFAM" id="SSF52540">
    <property type="entry name" value="P-loop containing nucleoside triphosphate hydrolases"/>
    <property type="match status" value="2"/>
</dbReference>
<evidence type="ECO:0000256" key="13">
    <source>
        <dbReference type="ARBA" id="ARBA00047899"/>
    </source>
</evidence>
<keyword evidence="9" id="KW-0238">DNA-binding</keyword>
<dbReference type="Pfam" id="PF00570">
    <property type="entry name" value="HRDC"/>
    <property type="match status" value="1"/>
</dbReference>
<dbReference type="InterPro" id="IPR002121">
    <property type="entry name" value="HRDC_dom"/>
</dbReference>
<keyword evidence="11" id="KW-0539">Nucleus</keyword>
<dbReference type="FunFam" id="1.10.510.10:FF:000132">
    <property type="entry name" value="Serine/threonine-protein kinase SRK2A"/>
    <property type="match status" value="1"/>
</dbReference>
<protein>
    <submittedName>
        <fullName evidence="22">ATP-dependent DNA helicase Q-like 4A</fullName>
    </submittedName>
</protein>
<keyword evidence="6" id="KW-0378">Hydrolase</keyword>
<keyword evidence="5" id="KW-0418">Kinase</keyword>
<dbReference type="GO" id="GO:0016787">
    <property type="term" value="F:hydrolase activity"/>
    <property type="evidence" value="ECO:0007669"/>
    <property type="project" value="UniProtKB-KW"/>
</dbReference>
<dbReference type="FunFam" id="1.10.10.10:FF:000582">
    <property type="entry name" value="ATP-dependent DNA helicase Q-like 4A"/>
    <property type="match status" value="1"/>
</dbReference>
<dbReference type="Gene3D" id="3.30.200.20">
    <property type="entry name" value="Phosphorylase Kinase, domain 1"/>
    <property type="match status" value="1"/>
</dbReference>
<dbReference type="InterPro" id="IPR001763">
    <property type="entry name" value="Rhodanese-like_dom"/>
</dbReference>
<dbReference type="Gene3D" id="3.40.50.300">
    <property type="entry name" value="P-loop containing nucleotide triphosphate hydrolases"/>
    <property type="match status" value="2"/>
</dbReference>
<dbReference type="PROSITE" id="PS50206">
    <property type="entry name" value="RHODANESE_3"/>
    <property type="match status" value="1"/>
</dbReference>
<dbReference type="InterPro" id="IPR000719">
    <property type="entry name" value="Prot_kinase_dom"/>
</dbReference>
<proteinExistence type="inferred from homology"/>
<keyword evidence="3" id="KW-0808">Transferase</keyword>
<keyword evidence="4 15" id="KW-0547">Nucleotide-binding</keyword>
<dbReference type="Proteomes" id="UP000634136">
    <property type="component" value="Unassembled WGS sequence"/>
</dbReference>
<dbReference type="GO" id="GO:0005737">
    <property type="term" value="C:cytoplasm"/>
    <property type="evidence" value="ECO:0007669"/>
    <property type="project" value="TreeGrafter"/>
</dbReference>
<feature type="domain" description="HRDC" evidence="19">
    <location>
        <begin position="1340"/>
        <end position="1422"/>
    </location>
</feature>
<reference evidence="22" key="1">
    <citation type="submission" date="2020-09" db="EMBL/GenBank/DDBJ databases">
        <title>Genome-Enabled Discovery of Anthraquinone Biosynthesis in Senna tora.</title>
        <authorList>
            <person name="Kang S.-H."/>
            <person name="Pandey R.P."/>
            <person name="Lee C.-M."/>
            <person name="Sim J.-S."/>
            <person name="Jeong J.-T."/>
            <person name="Choi B.-S."/>
            <person name="Jung M."/>
            <person name="Ginzburg D."/>
            <person name="Zhao K."/>
            <person name="Won S.Y."/>
            <person name="Oh T.-J."/>
            <person name="Yu Y."/>
            <person name="Kim N.-H."/>
            <person name="Lee O.R."/>
            <person name="Lee T.-H."/>
            <person name="Bashyal P."/>
            <person name="Kim T.-S."/>
            <person name="Lee W.-H."/>
            <person name="Kawkins C."/>
            <person name="Kim C.-K."/>
            <person name="Kim J.S."/>
            <person name="Ahn B.O."/>
            <person name="Rhee S.Y."/>
            <person name="Sohng J.K."/>
        </authorList>
    </citation>
    <scope>NUCLEOTIDE SEQUENCE</scope>
    <source>
        <tissue evidence="22">Leaf</tissue>
    </source>
</reference>
<dbReference type="Pfam" id="PF09382">
    <property type="entry name" value="RQC"/>
    <property type="match status" value="1"/>
</dbReference>
<accession>A0A835CH06</accession>
<evidence type="ECO:0000256" key="15">
    <source>
        <dbReference type="PROSITE-ProRule" id="PRU10141"/>
    </source>
</evidence>
<keyword evidence="7 22" id="KW-0347">Helicase</keyword>
<dbReference type="Gene3D" id="1.10.150.80">
    <property type="entry name" value="HRDC domain"/>
    <property type="match status" value="1"/>
</dbReference>
<dbReference type="PANTHER" id="PTHR13710:SF156">
    <property type="entry name" value="ATP-DEPENDENT DNA HELICASE Q-LIKE 4B"/>
    <property type="match status" value="1"/>
</dbReference>
<evidence type="ECO:0000256" key="10">
    <source>
        <dbReference type="ARBA" id="ARBA00023235"/>
    </source>
</evidence>
<evidence type="ECO:0000313" key="22">
    <source>
        <dbReference type="EMBL" id="KAF7842741.1"/>
    </source>
</evidence>
<dbReference type="CDD" id="cd18794">
    <property type="entry name" value="SF2_C_RecQ"/>
    <property type="match status" value="1"/>
</dbReference>
<dbReference type="Pfam" id="PF00270">
    <property type="entry name" value="DEAD"/>
    <property type="match status" value="1"/>
</dbReference>
<dbReference type="CDD" id="cd17920">
    <property type="entry name" value="DEXHc_RecQ"/>
    <property type="match status" value="1"/>
</dbReference>
<dbReference type="SMART" id="SM00956">
    <property type="entry name" value="RQC"/>
    <property type="match status" value="1"/>
</dbReference>
<dbReference type="FunFam" id="1.10.150.80:FF:000010">
    <property type="entry name" value="ATP-dependent DNA helicase Q-like 4A"/>
    <property type="match status" value="1"/>
</dbReference>
<dbReference type="PANTHER" id="PTHR13710">
    <property type="entry name" value="DNA HELICASE RECQ FAMILY MEMBER"/>
    <property type="match status" value="1"/>
</dbReference>
<dbReference type="InterPro" id="IPR036388">
    <property type="entry name" value="WH-like_DNA-bd_sf"/>
</dbReference>
<dbReference type="PROSITE" id="PS50011">
    <property type="entry name" value="PROTEIN_KINASE_DOM"/>
    <property type="match status" value="1"/>
</dbReference>
<dbReference type="SMART" id="SM00220">
    <property type="entry name" value="S_TKc"/>
    <property type="match status" value="1"/>
</dbReference>
<dbReference type="Pfam" id="PF00069">
    <property type="entry name" value="Pkinase"/>
    <property type="match status" value="1"/>
</dbReference>
<feature type="region of interest" description="Disordered" evidence="16">
    <location>
        <begin position="393"/>
        <end position="453"/>
    </location>
</feature>
<dbReference type="SMART" id="SM00341">
    <property type="entry name" value="HRDC"/>
    <property type="match status" value="1"/>
</dbReference>
<feature type="domain" description="Helicase ATP-binding" evidence="20">
    <location>
        <begin position="748"/>
        <end position="923"/>
    </location>
</feature>
<dbReference type="Pfam" id="PF00271">
    <property type="entry name" value="Helicase_C"/>
    <property type="match status" value="1"/>
</dbReference>
<dbReference type="GO" id="GO:0003677">
    <property type="term" value="F:DNA binding"/>
    <property type="evidence" value="ECO:0007669"/>
    <property type="project" value="UniProtKB-KW"/>
</dbReference>
<dbReference type="PROSITE" id="PS50967">
    <property type="entry name" value="HRDC"/>
    <property type="match status" value="1"/>
</dbReference>
<dbReference type="Gene3D" id="1.10.10.10">
    <property type="entry name" value="Winged helix-like DNA-binding domain superfamily/Winged helix DNA-binding domain"/>
    <property type="match status" value="1"/>
</dbReference>
<dbReference type="InterPro" id="IPR001650">
    <property type="entry name" value="Helicase_C-like"/>
</dbReference>
<dbReference type="GO" id="GO:0009378">
    <property type="term" value="F:four-way junction helicase activity"/>
    <property type="evidence" value="ECO:0007669"/>
    <property type="project" value="TreeGrafter"/>
</dbReference>
<dbReference type="InterPro" id="IPR027417">
    <property type="entry name" value="P-loop_NTPase"/>
</dbReference>
<keyword evidence="2" id="KW-0723">Serine/threonine-protein kinase</keyword>
<dbReference type="GO" id="GO:0005524">
    <property type="term" value="F:ATP binding"/>
    <property type="evidence" value="ECO:0007669"/>
    <property type="project" value="UniProtKB-UniRule"/>
</dbReference>
<feature type="domain" description="Rhodanese" evidence="18">
    <location>
        <begin position="963"/>
        <end position="1005"/>
    </location>
</feature>
<dbReference type="PROSITE" id="PS51192">
    <property type="entry name" value="HELICASE_ATP_BIND_1"/>
    <property type="match status" value="1"/>
</dbReference>
<feature type="compositionally biased region" description="Polar residues" evidence="16">
    <location>
        <begin position="405"/>
        <end position="443"/>
    </location>
</feature>
<dbReference type="Pfam" id="PF16124">
    <property type="entry name" value="RecQ_Zn_bind"/>
    <property type="match status" value="1"/>
</dbReference>
<evidence type="ECO:0000256" key="4">
    <source>
        <dbReference type="ARBA" id="ARBA00022741"/>
    </source>
</evidence>
<evidence type="ECO:0000256" key="9">
    <source>
        <dbReference type="ARBA" id="ARBA00023125"/>
    </source>
</evidence>
<sequence>MEKYELVKDIGSGNFGVARLMRNKETKELVAMKYIERGHKIDANVAREIINHRSLRHPNIIRFKEVVLTPTHLAIVMEYAAGGELFERICNAGRLDISSSNSSQELTTQICHRDLKLENTLLDGSPAPRLKICDFGYSKSSLLHSRPKSTVGTPAYIAPEVLSRREYDGKLADVWSCGVTLYVMLVGAYPFEDQEDPKNFRKTINRIMAVQYKIPDYVHISQDCRHLLSRIFVASPARRITIKEIKSHPWFLKNLPRELTEVAQAVYYRKGNPTFSLQSVEDIMKIVEEAKTPAPASSQTHPTDDKLPRDNWLQHASAHENFSRQNRFLTSNFLFSLPAQKPCSEEAACGRFVVSQNQNIQTLQRTQVEKAWRALSSLQNSCRDYVKPGKTVQISHPLHADKRTNSLSKSSENDKFSTNSHNNKVFSENNTKSNQYFPSSNPRAENGGDGLRCSDQIRTPTVNTHYSRVLDDSVNNHTKYTAKINEPTNSRVNDIDDDDDVILENIDVDQIVENYQSSCTPQPSITKFPPISPTVDANSFARQGENSLPAELCLDCSHGYKVGLCPEAASHLQEWKDNLIAISNELLDNIDNLSSTQIANLRQERSQLNKQIQQLERYIHSSKLDEERQKSHLSASTAPPTSFQFETPHQTVLRSGPLGYDDQVYMSNGPCGSSFQSFSISSVDNYGMSSGPMERETFIPKIIEVNYIEGSGDKRWNDQNFPWTKKLEANNKKVFGNHSFRPNQREVINATMSGYDVFVLMPTGGGKSLTYQLPALICPGITLVISPLVSLIQDQIMHLLQANIPAAYLSSNMEWTEQQEILREINSDYCKYKLLYVTPEKVAKSDVLLRQLESLHSRELLARIVIDEAHCVSQWGHDFRPDYQGLGILKQKFPSTPVLALTATATASVKEDVVQALGLVNCIVFRQSFNRPNLWYSVIPKTKKCLEDIDKFIRENHFDECGIIYCLSRMDCEKVAEKLQECGHKAAFYHGSMDPAQRAFVQKQWSKDEINIICATVAFGMGINKPDVRFVIHHSLPKSIEGYHQVPAEFQNVSTNMYSTIVYGTAGSLKQLSFCLQECGRAGRDGQRSSCVLYYSYSDYIRVKHMISQGVIEQSPMTSGYNRSNLTYSGRILETNTENLLRMVSYCENDVDCRRLLQLVHFGERFDSETCKKTCDNCLKIKSFIEKDVTEIAKQLVELVKLTGQRFSSSHILEVYRGSLNQFVKKNRHETIRFHGAGKHLSKGEASRVLHHLVTEDFLVEEVKKSDIYGSVSSVLKVNEPKVRNLFFGGQRIILRFPSSVKPLKPVISDATPAKGSLTFGKQNLPQNDSSAQPQTEVDLNLSAKLYTALRMLRTALVKEAGEGVMAYHIFGNATLQQISKRVPRTKEELLEINGIGKAKVSKYGDRLLETIETTIKEYYKLDKNNSGSNESTDSAKRRRESNGNPTANVDDEDLTRSTGRSKKRTVKRLNKKIVVYDSAEEDFYRDCLDDDLDFDNIENAALDQINRRNTDGRVLPAWTTTS</sequence>